<name>A0A3P8CJK7_9TREM</name>
<keyword evidence="2" id="KW-1185">Reference proteome</keyword>
<evidence type="ECO:0000313" key="2">
    <source>
        <dbReference type="Proteomes" id="UP000277204"/>
    </source>
</evidence>
<sequence length="84" mass="9688">MYLLMITFVVLHVLAPYKRTVLKFVMKNLTLMLIDNCFAIPIFFSCRNTVLVLPIRAFKSASDPSCSSMILPKYVKLLRQVVFD</sequence>
<reference evidence="1 2" key="1">
    <citation type="submission" date="2018-11" db="EMBL/GenBank/DDBJ databases">
        <authorList>
            <consortium name="Pathogen Informatics"/>
        </authorList>
    </citation>
    <scope>NUCLEOTIDE SEQUENCE [LARGE SCALE GENOMIC DNA]</scope>
    <source>
        <strain evidence="1 2">Zambia</strain>
    </source>
</reference>
<dbReference type="AlphaFoldDB" id="A0A3P8CJK7"/>
<organism evidence="1 2">
    <name type="scientific">Schistosoma margrebowiei</name>
    <dbReference type="NCBI Taxonomy" id="48269"/>
    <lineage>
        <taxon>Eukaryota</taxon>
        <taxon>Metazoa</taxon>
        <taxon>Spiralia</taxon>
        <taxon>Lophotrochozoa</taxon>
        <taxon>Platyhelminthes</taxon>
        <taxon>Trematoda</taxon>
        <taxon>Digenea</taxon>
        <taxon>Strigeidida</taxon>
        <taxon>Schistosomatoidea</taxon>
        <taxon>Schistosomatidae</taxon>
        <taxon>Schistosoma</taxon>
    </lineage>
</organism>
<dbReference type="Proteomes" id="UP000277204">
    <property type="component" value="Unassembled WGS sequence"/>
</dbReference>
<protein>
    <submittedName>
        <fullName evidence="1">Uncharacterized protein</fullName>
    </submittedName>
</protein>
<evidence type="ECO:0000313" key="1">
    <source>
        <dbReference type="EMBL" id="VDP18705.1"/>
    </source>
</evidence>
<dbReference type="EMBL" id="UZAI01016965">
    <property type="protein sequence ID" value="VDP18705.1"/>
    <property type="molecule type" value="Genomic_DNA"/>
</dbReference>
<proteinExistence type="predicted"/>
<accession>A0A3P8CJK7</accession>
<gene>
    <name evidence="1" type="ORF">SMRZ_LOCUS15600</name>
</gene>